<accession>A0A6A5FY40</accession>
<dbReference type="CDD" id="cd00198">
    <property type="entry name" value="vWFA"/>
    <property type="match status" value="1"/>
</dbReference>
<dbReference type="InterPro" id="IPR002035">
    <property type="entry name" value="VWF_A"/>
</dbReference>
<proteinExistence type="predicted"/>
<dbReference type="EMBL" id="WUAV01000006">
    <property type="protein sequence ID" value="KAF1747588.1"/>
    <property type="molecule type" value="Genomic_DNA"/>
</dbReference>
<dbReference type="SMART" id="SM00327">
    <property type="entry name" value="VWA"/>
    <property type="match status" value="1"/>
</dbReference>
<reference evidence="3 4" key="1">
    <citation type="submission" date="2019-12" db="EMBL/GenBank/DDBJ databases">
        <title>Chromosome-level assembly of the Caenorhabditis remanei genome.</title>
        <authorList>
            <person name="Teterina A.A."/>
            <person name="Willis J.H."/>
            <person name="Phillips P.C."/>
        </authorList>
    </citation>
    <scope>NUCLEOTIDE SEQUENCE [LARGE SCALE GENOMIC DNA]</scope>
    <source>
        <strain evidence="3 4">PX506</strain>
        <tissue evidence="3">Whole organism</tissue>
    </source>
</reference>
<evidence type="ECO:0000313" key="4">
    <source>
        <dbReference type="Proteomes" id="UP000483820"/>
    </source>
</evidence>
<dbReference type="Proteomes" id="UP000483820">
    <property type="component" value="Chromosome X"/>
</dbReference>
<keyword evidence="1" id="KW-0732">Signal</keyword>
<sequence length="208" mass="22901">MRVALFFAALLLHGITADENVKFDIVFLIDSSKSAEPYYDLFTEFAREIMWAFDVSSETARIGLAVVNGDQNEQPPPVATLNDITSHTNFHSKLELLKDNYADFHHSGQLLAQNLDVICDNSGYSSTKEGFNVDPVPFVQNMLARKQYGMITVGYGDGLDFHKLKNLAGGASCAFSAKNPTELNSLIKPIQRLIMTSDATGGVYCIPK</sequence>
<dbReference type="SUPFAM" id="SSF53300">
    <property type="entry name" value="vWA-like"/>
    <property type="match status" value="1"/>
</dbReference>
<dbReference type="RefSeq" id="XP_053579261.1">
    <property type="nucleotide sequence ID" value="XM_053735695.1"/>
</dbReference>
<gene>
    <name evidence="3" type="ORF">GCK72_024053</name>
</gene>
<feature type="signal peptide" evidence="1">
    <location>
        <begin position="1"/>
        <end position="17"/>
    </location>
</feature>
<dbReference type="PANTHER" id="PTHR47324:SF1">
    <property type="entry name" value="EGF-LIKE DOMAIN-CONTAINING PROTEIN-RELATED"/>
    <property type="match status" value="1"/>
</dbReference>
<feature type="domain" description="VWFA" evidence="2">
    <location>
        <begin position="24"/>
        <end position="190"/>
    </location>
</feature>
<dbReference type="AlphaFoldDB" id="A0A6A5FY40"/>
<dbReference type="PROSITE" id="PS50234">
    <property type="entry name" value="VWFA"/>
    <property type="match status" value="1"/>
</dbReference>
<dbReference type="KEGG" id="crq:GCK72_024053"/>
<evidence type="ECO:0000256" key="1">
    <source>
        <dbReference type="SAM" id="SignalP"/>
    </source>
</evidence>
<feature type="chain" id="PRO_5025519394" description="VWFA domain-containing protein" evidence="1">
    <location>
        <begin position="18"/>
        <end position="208"/>
    </location>
</feature>
<evidence type="ECO:0000313" key="3">
    <source>
        <dbReference type="EMBL" id="KAF1747588.1"/>
    </source>
</evidence>
<dbReference type="Gene3D" id="3.40.50.410">
    <property type="entry name" value="von Willebrand factor, type A domain"/>
    <property type="match status" value="1"/>
</dbReference>
<evidence type="ECO:0000259" key="2">
    <source>
        <dbReference type="PROSITE" id="PS50234"/>
    </source>
</evidence>
<name>A0A6A5FY40_CAERE</name>
<dbReference type="InterPro" id="IPR036465">
    <property type="entry name" value="vWFA_dom_sf"/>
</dbReference>
<dbReference type="PANTHER" id="PTHR47324">
    <property type="entry name" value="PROTEIN IRG-7-RELATED"/>
    <property type="match status" value="1"/>
</dbReference>
<dbReference type="Pfam" id="PF00092">
    <property type="entry name" value="VWA"/>
    <property type="match status" value="1"/>
</dbReference>
<comment type="caution">
    <text evidence="3">The sequence shown here is derived from an EMBL/GenBank/DDBJ whole genome shotgun (WGS) entry which is preliminary data.</text>
</comment>
<organism evidence="3 4">
    <name type="scientific">Caenorhabditis remanei</name>
    <name type="common">Caenorhabditis vulgaris</name>
    <dbReference type="NCBI Taxonomy" id="31234"/>
    <lineage>
        <taxon>Eukaryota</taxon>
        <taxon>Metazoa</taxon>
        <taxon>Ecdysozoa</taxon>
        <taxon>Nematoda</taxon>
        <taxon>Chromadorea</taxon>
        <taxon>Rhabditida</taxon>
        <taxon>Rhabditina</taxon>
        <taxon>Rhabditomorpha</taxon>
        <taxon>Rhabditoidea</taxon>
        <taxon>Rhabditidae</taxon>
        <taxon>Peloderinae</taxon>
        <taxon>Caenorhabditis</taxon>
    </lineage>
</organism>
<dbReference type="InterPro" id="IPR053295">
    <property type="entry name" value="Innate_immunity_reg"/>
</dbReference>
<dbReference type="GeneID" id="9825031"/>
<protein>
    <recommendedName>
        <fullName evidence="2">VWFA domain-containing protein</fullName>
    </recommendedName>
</protein>
<dbReference type="CTD" id="9825031"/>